<protein>
    <submittedName>
        <fullName evidence="1">Uncharacterized protein</fullName>
    </submittedName>
</protein>
<dbReference type="Proteomes" id="UP001148838">
    <property type="component" value="Unassembled WGS sequence"/>
</dbReference>
<accession>A0ABQ8S8A0</accession>
<dbReference type="Gene3D" id="3.30.420.10">
    <property type="entry name" value="Ribonuclease H-like superfamily/Ribonuclease H"/>
    <property type="match status" value="1"/>
</dbReference>
<evidence type="ECO:0000313" key="1">
    <source>
        <dbReference type="EMBL" id="KAJ4429937.1"/>
    </source>
</evidence>
<organism evidence="1 2">
    <name type="scientific">Periplaneta americana</name>
    <name type="common">American cockroach</name>
    <name type="synonym">Blatta americana</name>
    <dbReference type="NCBI Taxonomy" id="6978"/>
    <lineage>
        <taxon>Eukaryota</taxon>
        <taxon>Metazoa</taxon>
        <taxon>Ecdysozoa</taxon>
        <taxon>Arthropoda</taxon>
        <taxon>Hexapoda</taxon>
        <taxon>Insecta</taxon>
        <taxon>Pterygota</taxon>
        <taxon>Neoptera</taxon>
        <taxon>Polyneoptera</taxon>
        <taxon>Dictyoptera</taxon>
        <taxon>Blattodea</taxon>
        <taxon>Blattoidea</taxon>
        <taxon>Blattidae</taxon>
        <taxon>Blattinae</taxon>
        <taxon>Periplaneta</taxon>
    </lineage>
</organism>
<gene>
    <name evidence="1" type="ORF">ANN_22141</name>
</gene>
<name>A0ABQ8S8A0_PERAM</name>
<dbReference type="PANTHER" id="PTHR47326:SF1">
    <property type="entry name" value="HTH PSQ-TYPE DOMAIN-CONTAINING PROTEIN"/>
    <property type="match status" value="1"/>
</dbReference>
<evidence type="ECO:0000313" key="2">
    <source>
        <dbReference type="Proteomes" id="UP001148838"/>
    </source>
</evidence>
<dbReference type="InterPro" id="IPR036397">
    <property type="entry name" value="RNaseH_sf"/>
</dbReference>
<comment type="caution">
    <text evidence="1">The sequence shown here is derived from an EMBL/GenBank/DDBJ whole genome shotgun (WGS) entry which is preliminary data.</text>
</comment>
<keyword evidence="2" id="KW-1185">Reference proteome</keyword>
<sequence length="278" mass="32641">MDNPRPIQRCGNTSLRWDFVKSIVAQEGYDTIDNYRMRFPTDYSSNAEANVTPNMATIFFVRKMMEHYCPFAHLGHTVNLVLFSDECTFTNHGEVNRHNMHCWAVENPRWFQSQMWYQHDGCPAYYAHTARDVLNNNYHGRWIGRAGPINWPARSPDLTSPDFFLWGYLKEIQRLGESGEKVHGLRDDNISDSEQKSLYEHLFLTVSEKTNGNNEEREKCRIRKEAMLERVGEERIMLKLIKKEKINWLGHWPRNCLLKDALEEVVNGRKVGAEEDTR</sequence>
<dbReference type="PANTHER" id="PTHR47326">
    <property type="entry name" value="TRANSPOSABLE ELEMENT TC3 TRANSPOSASE-LIKE PROTEIN"/>
    <property type="match status" value="1"/>
</dbReference>
<proteinExistence type="predicted"/>
<reference evidence="1 2" key="1">
    <citation type="journal article" date="2022" name="Allergy">
        <title>Genome assembly and annotation of Periplaneta americana reveal a comprehensive cockroach allergen profile.</title>
        <authorList>
            <person name="Wang L."/>
            <person name="Xiong Q."/>
            <person name="Saelim N."/>
            <person name="Wang L."/>
            <person name="Nong W."/>
            <person name="Wan A.T."/>
            <person name="Shi M."/>
            <person name="Liu X."/>
            <person name="Cao Q."/>
            <person name="Hui J.H.L."/>
            <person name="Sookrung N."/>
            <person name="Leung T.F."/>
            <person name="Tungtrongchitr A."/>
            <person name="Tsui S.K.W."/>
        </authorList>
    </citation>
    <scope>NUCLEOTIDE SEQUENCE [LARGE SCALE GENOMIC DNA]</scope>
    <source>
        <tissue evidence="1">Whole body-01</tissue>
    </source>
</reference>
<dbReference type="EMBL" id="JAJSOF020000033">
    <property type="protein sequence ID" value="KAJ4429937.1"/>
    <property type="molecule type" value="Genomic_DNA"/>
</dbReference>